<evidence type="ECO:0000313" key="1">
    <source>
        <dbReference type="EMBL" id="GIY40991.1"/>
    </source>
</evidence>
<dbReference type="AlphaFoldDB" id="A0AAV4T6Q9"/>
<comment type="caution">
    <text evidence="1">The sequence shown here is derived from an EMBL/GenBank/DDBJ whole genome shotgun (WGS) entry which is preliminary data.</text>
</comment>
<reference evidence="1 2" key="1">
    <citation type="submission" date="2021-06" db="EMBL/GenBank/DDBJ databases">
        <title>Caerostris darwini draft genome.</title>
        <authorList>
            <person name="Kono N."/>
            <person name="Arakawa K."/>
        </authorList>
    </citation>
    <scope>NUCLEOTIDE SEQUENCE [LARGE SCALE GENOMIC DNA]</scope>
</reference>
<gene>
    <name evidence="1" type="ORF">CDAR_168531</name>
</gene>
<name>A0AAV4T6Q9_9ARAC</name>
<dbReference type="EMBL" id="BPLQ01009022">
    <property type="protein sequence ID" value="GIY40991.1"/>
    <property type="molecule type" value="Genomic_DNA"/>
</dbReference>
<proteinExistence type="predicted"/>
<sequence length="82" mass="9328">MTRRSNESDVRLLLKGRMEEERDHDVGDEGDRYVCLRGHPRSDSGLALLGFGFCPGENILGVAEKSFGLRWHGTRRRTKRGL</sequence>
<keyword evidence="2" id="KW-1185">Reference proteome</keyword>
<dbReference type="Proteomes" id="UP001054837">
    <property type="component" value="Unassembled WGS sequence"/>
</dbReference>
<organism evidence="1 2">
    <name type="scientific">Caerostris darwini</name>
    <dbReference type="NCBI Taxonomy" id="1538125"/>
    <lineage>
        <taxon>Eukaryota</taxon>
        <taxon>Metazoa</taxon>
        <taxon>Ecdysozoa</taxon>
        <taxon>Arthropoda</taxon>
        <taxon>Chelicerata</taxon>
        <taxon>Arachnida</taxon>
        <taxon>Araneae</taxon>
        <taxon>Araneomorphae</taxon>
        <taxon>Entelegynae</taxon>
        <taxon>Araneoidea</taxon>
        <taxon>Araneidae</taxon>
        <taxon>Caerostris</taxon>
    </lineage>
</organism>
<accession>A0AAV4T6Q9</accession>
<evidence type="ECO:0000313" key="2">
    <source>
        <dbReference type="Proteomes" id="UP001054837"/>
    </source>
</evidence>
<protein>
    <submittedName>
        <fullName evidence="1">Uncharacterized protein</fullName>
    </submittedName>
</protein>